<proteinExistence type="inferred from homology"/>
<dbReference type="GO" id="GO:0015031">
    <property type="term" value="P:protein transport"/>
    <property type="evidence" value="ECO:0007669"/>
    <property type="project" value="UniProtKB-KW"/>
</dbReference>
<dbReference type="PIRSF" id="PIRSF005715">
    <property type="entry name" value="VPS45_Sec1"/>
    <property type="match status" value="1"/>
</dbReference>
<organism evidence="4 5">
    <name type="scientific">Sitophilus oryzae</name>
    <name type="common">Rice weevil</name>
    <name type="synonym">Curculio oryzae</name>
    <dbReference type="NCBI Taxonomy" id="7048"/>
    <lineage>
        <taxon>Eukaryota</taxon>
        <taxon>Metazoa</taxon>
        <taxon>Ecdysozoa</taxon>
        <taxon>Arthropoda</taxon>
        <taxon>Hexapoda</taxon>
        <taxon>Insecta</taxon>
        <taxon>Pterygota</taxon>
        <taxon>Neoptera</taxon>
        <taxon>Endopterygota</taxon>
        <taxon>Coleoptera</taxon>
        <taxon>Polyphaga</taxon>
        <taxon>Cucujiformia</taxon>
        <taxon>Curculionidae</taxon>
        <taxon>Dryophthorinae</taxon>
        <taxon>Sitophilus</taxon>
    </lineage>
</organism>
<dbReference type="InterPro" id="IPR043154">
    <property type="entry name" value="Sec-1-like_dom1"/>
</dbReference>
<evidence type="ECO:0000256" key="1">
    <source>
        <dbReference type="ARBA" id="ARBA00009884"/>
    </source>
</evidence>
<gene>
    <name evidence="5" type="primary">LOC115883853</name>
</gene>
<dbReference type="GO" id="GO:0016192">
    <property type="term" value="P:vesicle-mediated transport"/>
    <property type="evidence" value="ECO:0007669"/>
    <property type="project" value="InterPro"/>
</dbReference>
<keyword evidence="2" id="KW-0813">Transport</keyword>
<dbReference type="Proteomes" id="UP000504635">
    <property type="component" value="Unplaced"/>
</dbReference>
<reference evidence="5" key="1">
    <citation type="submission" date="2025-08" db="UniProtKB">
        <authorList>
            <consortium name="RefSeq"/>
        </authorList>
    </citation>
    <scope>IDENTIFICATION</scope>
    <source>
        <tissue evidence="5">Gonads</tissue>
    </source>
</reference>
<dbReference type="Gene3D" id="3.40.50.1910">
    <property type="match status" value="1"/>
</dbReference>
<dbReference type="RefSeq" id="XP_030758122.1">
    <property type="nucleotide sequence ID" value="XM_030902262.1"/>
</dbReference>
<dbReference type="FunFam" id="3.40.50.2060:FF:000001">
    <property type="entry name" value="syntaxin-binding protein 1 isoform X2"/>
    <property type="match status" value="1"/>
</dbReference>
<dbReference type="CTD" id="38493"/>
<dbReference type="InterPro" id="IPR027482">
    <property type="entry name" value="Sec1-like_dom2"/>
</dbReference>
<comment type="similarity">
    <text evidence="1">Belongs to the STXBP/unc-18/SEC1 family.</text>
</comment>
<dbReference type="OrthoDB" id="2228at2759"/>
<evidence type="ECO:0000256" key="2">
    <source>
        <dbReference type="ARBA" id="ARBA00022448"/>
    </source>
</evidence>
<dbReference type="Pfam" id="PF00995">
    <property type="entry name" value="Sec1"/>
    <property type="match status" value="1"/>
</dbReference>
<dbReference type="GO" id="GO:0051650">
    <property type="term" value="P:establishment of vesicle localization"/>
    <property type="evidence" value="ECO:0007669"/>
    <property type="project" value="UniProtKB-ARBA"/>
</dbReference>
<dbReference type="Gene3D" id="1.25.40.60">
    <property type="match status" value="1"/>
</dbReference>
<dbReference type="AlphaFoldDB" id="A0A6J2Y340"/>
<keyword evidence="4" id="KW-1185">Reference proteome</keyword>
<dbReference type="InParanoid" id="A0A6J2Y340"/>
<keyword evidence="3" id="KW-0653">Protein transport</keyword>
<accession>A0A6J2Y340</accession>
<evidence type="ECO:0000313" key="5">
    <source>
        <dbReference type="RefSeq" id="XP_030758122.1"/>
    </source>
</evidence>
<sequence length="589" mass="67568">MALKNQVGQKIMNEVIKYRPPKKNGPGAKMEWRVLVVDKLAMRMISACCKMHDISAEGITLVEDIFKTREPLSSMEAVYLITPSKESVEALMRDFDGIKHIMYKGAHVFFTEVCPEELFNELCKSCAARKIKTLKEINIAFLPYESQVFSLDCTETFQCYYNPAYSQKYTANLERMAEQIATLCATLGEYPSVRYRSDWDKNVELAQLIQQKLDAYKADEPTMGEGPEKARSQLLILDRGFDCVSPLLHELTFQAMAYDLLNIQNDVYEYEASAGVKKEVLLDENDDMWVELRHQHIAVVSQSVTKNLKKFTDSKRMTASDKQSMKDLSTMIKKMPQYQKELSKYATHLQLAEDCMKQYQGYVDKLCKVEQDLAMGTDAEGEKIKDHMRNIVPILLDPKITDQYDKMRIIALYAMTKNGITEENLQKLATHAQISQKQTIANLQYLGVNVINEGGIRKKPYTVPRKERITEQTYQMSRWTPVVKDIMEDCIEDKLDQKHFPFLAGRAQSTGYHPPSSARYGHWHKDRSQQTVKNVPRLIVFVVGGICFSEVRCAYEVTNALKNWEVIIGSSHILTPKTFLEQLTELTPN</sequence>
<evidence type="ECO:0000256" key="3">
    <source>
        <dbReference type="ARBA" id="ARBA00022927"/>
    </source>
</evidence>
<dbReference type="InterPro" id="IPR043127">
    <property type="entry name" value="Sec-1-like_dom3a"/>
</dbReference>
<dbReference type="InterPro" id="IPR036045">
    <property type="entry name" value="Sec1-like_sf"/>
</dbReference>
<dbReference type="FunCoup" id="A0A6J2Y340">
    <property type="interactions" value="1529"/>
</dbReference>
<dbReference type="FunFam" id="3.90.830.10:FF:000001">
    <property type="entry name" value="syntaxin-binding protein 1 isoform X2"/>
    <property type="match status" value="1"/>
</dbReference>
<dbReference type="PANTHER" id="PTHR11679">
    <property type="entry name" value="VESICLE PROTEIN SORTING-ASSOCIATED"/>
    <property type="match status" value="1"/>
</dbReference>
<dbReference type="Gene3D" id="3.40.50.2060">
    <property type="match status" value="1"/>
</dbReference>
<dbReference type="GeneID" id="115883853"/>
<dbReference type="Gene3D" id="3.90.830.10">
    <property type="entry name" value="Syntaxin Binding Protein 1, Chain A, domain 2"/>
    <property type="match status" value="1"/>
</dbReference>
<name>A0A6J2Y340_SITOR</name>
<dbReference type="InterPro" id="IPR001619">
    <property type="entry name" value="Sec1-like"/>
</dbReference>
<dbReference type="SUPFAM" id="SSF56815">
    <property type="entry name" value="Sec1/munc18-like (SM) proteins"/>
    <property type="match status" value="1"/>
</dbReference>
<evidence type="ECO:0000313" key="4">
    <source>
        <dbReference type="Proteomes" id="UP000504635"/>
    </source>
</evidence>
<protein>
    <submittedName>
        <fullName evidence="5">Protein ROP isoform X2</fullName>
    </submittedName>
</protein>